<evidence type="ECO:0000313" key="2">
    <source>
        <dbReference type="Proteomes" id="UP001472677"/>
    </source>
</evidence>
<accession>A0ABR2A5D1</accession>
<reference evidence="1 2" key="1">
    <citation type="journal article" date="2024" name="G3 (Bethesda)">
        <title>Genome assembly of Hibiscus sabdariffa L. provides insights into metabolisms of medicinal natural products.</title>
        <authorList>
            <person name="Kim T."/>
        </authorList>
    </citation>
    <scope>NUCLEOTIDE SEQUENCE [LARGE SCALE GENOMIC DNA]</scope>
    <source>
        <strain evidence="1">TK-2024</strain>
        <tissue evidence="1">Old leaves</tissue>
    </source>
</reference>
<feature type="non-terminal residue" evidence="1">
    <location>
        <position position="68"/>
    </location>
</feature>
<dbReference type="EMBL" id="JBBPBM010001034">
    <property type="protein sequence ID" value="KAK8488069.1"/>
    <property type="molecule type" value="Genomic_DNA"/>
</dbReference>
<gene>
    <name evidence="1" type="ORF">V6N12_029980</name>
</gene>
<name>A0ABR2A5D1_9ROSI</name>
<protein>
    <submittedName>
        <fullName evidence="1">Uncharacterized protein</fullName>
    </submittedName>
</protein>
<evidence type="ECO:0000313" key="1">
    <source>
        <dbReference type="EMBL" id="KAK8488069.1"/>
    </source>
</evidence>
<comment type="caution">
    <text evidence="1">The sequence shown here is derived from an EMBL/GenBank/DDBJ whole genome shotgun (WGS) entry which is preliminary data.</text>
</comment>
<keyword evidence="2" id="KW-1185">Reference proteome</keyword>
<dbReference type="Proteomes" id="UP001472677">
    <property type="component" value="Unassembled WGS sequence"/>
</dbReference>
<organism evidence="1 2">
    <name type="scientific">Hibiscus sabdariffa</name>
    <name type="common">roselle</name>
    <dbReference type="NCBI Taxonomy" id="183260"/>
    <lineage>
        <taxon>Eukaryota</taxon>
        <taxon>Viridiplantae</taxon>
        <taxon>Streptophyta</taxon>
        <taxon>Embryophyta</taxon>
        <taxon>Tracheophyta</taxon>
        <taxon>Spermatophyta</taxon>
        <taxon>Magnoliopsida</taxon>
        <taxon>eudicotyledons</taxon>
        <taxon>Gunneridae</taxon>
        <taxon>Pentapetalae</taxon>
        <taxon>rosids</taxon>
        <taxon>malvids</taxon>
        <taxon>Malvales</taxon>
        <taxon>Malvaceae</taxon>
        <taxon>Malvoideae</taxon>
        <taxon>Hibiscus</taxon>
    </lineage>
</organism>
<proteinExistence type="predicted"/>
<sequence length="68" mass="7572">MCLAEAEILIEWRGVGRVEVVTRGNNFCGFVFGYQTMELGDVSECRGEVIDIFADVELTPTTPRTNTN</sequence>